<evidence type="ECO:0000313" key="1">
    <source>
        <dbReference type="EMBL" id="CAB5229931.1"/>
    </source>
</evidence>
<accession>A0A6J7XFU7</accession>
<dbReference type="EMBL" id="LR798411">
    <property type="protein sequence ID" value="CAB5229931.1"/>
    <property type="molecule type" value="Genomic_DNA"/>
</dbReference>
<protein>
    <submittedName>
        <fullName evidence="1">Uncharacterized protein</fullName>
    </submittedName>
</protein>
<reference evidence="1" key="1">
    <citation type="submission" date="2020-05" db="EMBL/GenBank/DDBJ databases">
        <authorList>
            <person name="Chiriac C."/>
            <person name="Salcher M."/>
            <person name="Ghai R."/>
            <person name="Kavagutti S V."/>
        </authorList>
    </citation>
    <scope>NUCLEOTIDE SEQUENCE</scope>
</reference>
<organism evidence="1">
    <name type="scientific">uncultured Caudovirales phage</name>
    <dbReference type="NCBI Taxonomy" id="2100421"/>
    <lineage>
        <taxon>Viruses</taxon>
        <taxon>Duplodnaviria</taxon>
        <taxon>Heunggongvirae</taxon>
        <taxon>Uroviricota</taxon>
        <taxon>Caudoviricetes</taxon>
        <taxon>Peduoviridae</taxon>
        <taxon>Maltschvirus</taxon>
        <taxon>Maltschvirus maltsch</taxon>
    </lineage>
</organism>
<gene>
    <name evidence="1" type="ORF">UFOVP1562_25</name>
</gene>
<sequence length="280" mass="30930">MATLTSYLSEVRRLLHDANGVFWSDAELTDDINSARERVARDTGCLRTLQISSTPISSTGVPATIWTAGATVTAGQFVFSGVFIYAVVTSGTLGDVAPPYPSANYTFPPSTPFTDGTATLQYSGPAEIIPYGILSTGTTLDILNITLYWGNSRIPLRYLPWSNFNAQLRYWQNYVGRPVCFSVYGQSQIYIGPVPDQSYPIEIDSTILPTPLVATDPSVTDPINDPYTTPVAFYAAYKAKYKEQSYGEAEIYKQEYLKHVNAVLNSTFTRRIPDPYSTPY</sequence>
<dbReference type="Pfam" id="PF24175">
    <property type="entry name" value="SU10_adaptor"/>
    <property type="match status" value="1"/>
</dbReference>
<proteinExistence type="predicted"/>
<dbReference type="InterPro" id="IPR056209">
    <property type="entry name" value="SU10_adaptor"/>
</dbReference>
<name>A0A6J7XFU7_9CAUD</name>